<organism evidence="3 4">
    <name type="scientific">Polyporus arcularius HHB13444</name>
    <dbReference type="NCBI Taxonomy" id="1314778"/>
    <lineage>
        <taxon>Eukaryota</taxon>
        <taxon>Fungi</taxon>
        <taxon>Dikarya</taxon>
        <taxon>Basidiomycota</taxon>
        <taxon>Agaricomycotina</taxon>
        <taxon>Agaricomycetes</taxon>
        <taxon>Polyporales</taxon>
        <taxon>Polyporaceae</taxon>
        <taxon>Polyporus</taxon>
    </lineage>
</organism>
<feature type="compositionally biased region" description="Gly residues" evidence="1">
    <location>
        <begin position="48"/>
        <end position="64"/>
    </location>
</feature>
<feature type="non-terminal residue" evidence="3">
    <location>
        <position position="196"/>
    </location>
</feature>
<accession>A0A5C3P151</accession>
<feature type="region of interest" description="Disordered" evidence="1">
    <location>
        <begin position="32"/>
        <end position="87"/>
    </location>
</feature>
<feature type="compositionally biased region" description="Polar residues" evidence="1">
    <location>
        <begin position="77"/>
        <end position="86"/>
    </location>
</feature>
<feature type="compositionally biased region" description="Acidic residues" evidence="1">
    <location>
        <begin position="34"/>
        <end position="44"/>
    </location>
</feature>
<feature type="transmembrane region" description="Helical" evidence="2">
    <location>
        <begin position="150"/>
        <end position="168"/>
    </location>
</feature>
<gene>
    <name evidence="3" type="ORF">K466DRAFT_568086</name>
</gene>
<evidence type="ECO:0000313" key="4">
    <source>
        <dbReference type="Proteomes" id="UP000308197"/>
    </source>
</evidence>
<keyword evidence="2" id="KW-0812">Transmembrane</keyword>
<evidence type="ECO:0000256" key="1">
    <source>
        <dbReference type="SAM" id="MobiDB-lite"/>
    </source>
</evidence>
<dbReference type="InParanoid" id="A0A5C3P151"/>
<evidence type="ECO:0000256" key="2">
    <source>
        <dbReference type="SAM" id="Phobius"/>
    </source>
</evidence>
<feature type="transmembrane region" description="Helical" evidence="2">
    <location>
        <begin position="112"/>
        <end position="130"/>
    </location>
</feature>
<keyword evidence="2" id="KW-0472">Membrane</keyword>
<proteinExistence type="predicted"/>
<reference evidence="3 4" key="1">
    <citation type="journal article" date="2019" name="Nat. Ecol. Evol.">
        <title>Megaphylogeny resolves global patterns of mushroom evolution.</title>
        <authorList>
            <person name="Varga T."/>
            <person name="Krizsan K."/>
            <person name="Foldi C."/>
            <person name="Dima B."/>
            <person name="Sanchez-Garcia M."/>
            <person name="Sanchez-Ramirez S."/>
            <person name="Szollosi G.J."/>
            <person name="Szarkandi J.G."/>
            <person name="Papp V."/>
            <person name="Albert L."/>
            <person name="Andreopoulos W."/>
            <person name="Angelini C."/>
            <person name="Antonin V."/>
            <person name="Barry K.W."/>
            <person name="Bougher N.L."/>
            <person name="Buchanan P."/>
            <person name="Buyck B."/>
            <person name="Bense V."/>
            <person name="Catcheside P."/>
            <person name="Chovatia M."/>
            <person name="Cooper J."/>
            <person name="Damon W."/>
            <person name="Desjardin D."/>
            <person name="Finy P."/>
            <person name="Geml J."/>
            <person name="Haridas S."/>
            <person name="Hughes K."/>
            <person name="Justo A."/>
            <person name="Karasinski D."/>
            <person name="Kautmanova I."/>
            <person name="Kiss B."/>
            <person name="Kocsube S."/>
            <person name="Kotiranta H."/>
            <person name="LaButti K.M."/>
            <person name="Lechner B.E."/>
            <person name="Liimatainen K."/>
            <person name="Lipzen A."/>
            <person name="Lukacs Z."/>
            <person name="Mihaltcheva S."/>
            <person name="Morgado L.N."/>
            <person name="Niskanen T."/>
            <person name="Noordeloos M.E."/>
            <person name="Ohm R.A."/>
            <person name="Ortiz-Santana B."/>
            <person name="Ovrebo C."/>
            <person name="Racz N."/>
            <person name="Riley R."/>
            <person name="Savchenko A."/>
            <person name="Shiryaev A."/>
            <person name="Soop K."/>
            <person name="Spirin V."/>
            <person name="Szebenyi C."/>
            <person name="Tomsovsky M."/>
            <person name="Tulloss R.E."/>
            <person name="Uehling J."/>
            <person name="Grigoriev I.V."/>
            <person name="Vagvolgyi C."/>
            <person name="Papp T."/>
            <person name="Martin F.M."/>
            <person name="Miettinen O."/>
            <person name="Hibbett D.S."/>
            <person name="Nagy L.G."/>
        </authorList>
    </citation>
    <scope>NUCLEOTIDE SEQUENCE [LARGE SCALE GENOMIC DNA]</scope>
    <source>
        <strain evidence="3 4">HHB13444</strain>
    </source>
</reference>
<keyword evidence="2" id="KW-1133">Transmembrane helix</keyword>
<sequence length="196" mass="21100">MDHRTLGMAQGYYGYGRFRVGDADLEHIDIGDVSSDDEDEDDGDGDGRVGGSRGGGGGERGTGIDGQQFYAPASGVPSGSQPSGFTQHLPPHHTSFLRLVPRIARPAHIPPLGLVKLLMLPPLGLVKLLMLPPPGLVKLLVLPPLGLIKLLMLPLLGLVKLLMLLPLFPRLHVLWQPIVLKICDLPPFILKLNTLL</sequence>
<protein>
    <submittedName>
        <fullName evidence="3">Uncharacterized protein</fullName>
    </submittedName>
</protein>
<name>A0A5C3P151_9APHY</name>
<keyword evidence="4" id="KW-1185">Reference proteome</keyword>
<dbReference type="Proteomes" id="UP000308197">
    <property type="component" value="Unassembled WGS sequence"/>
</dbReference>
<dbReference type="AlphaFoldDB" id="A0A5C3P151"/>
<evidence type="ECO:0000313" key="3">
    <source>
        <dbReference type="EMBL" id="TFK83022.1"/>
    </source>
</evidence>
<dbReference type="EMBL" id="ML211427">
    <property type="protein sequence ID" value="TFK83022.1"/>
    <property type="molecule type" value="Genomic_DNA"/>
</dbReference>